<dbReference type="Proteomes" id="UP000218231">
    <property type="component" value="Unassembled WGS sequence"/>
</dbReference>
<keyword evidence="1" id="KW-0732">Signal</keyword>
<dbReference type="AlphaFoldDB" id="A0A2A2JWA2"/>
<feature type="chain" id="PRO_5012403775" evidence="1">
    <location>
        <begin position="20"/>
        <end position="134"/>
    </location>
</feature>
<comment type="caution">
    <text evidence="2">The sequence shown here is derived from an EMBL/GenBank/DDBJ whole genome shotgun (WGS) entry which is preliminary data.</text>
</comment>
<organism evidence="2 3">
    <name type="scientific">Diploscapter pachys</name>
    <dbReference type="NCBI Taxonomy" id="2018661"/>
    <lineage>
        <taxon>Eukaryota</taxon>
        <taxon>Metazoa</taxon>
        <taxon>Ecdysozoa</taxon>
        <taxon>Nematoda</taxon>
        <taxon>Chromadorea</taxon>
        <taxon>Rhabditida</taxon>
        <taxon>Rhabditina</taxon>
        <taxon>Rhabditomorpha</taxon>
        <taxon>Rhabditoidea</taxon>
        <taxon>Rhabditidae</taxon>
        <taxon>Diploscapter</taxon>
    </lineage>
</organism>
<dbReference type="EMBL" id="LIAE01010179">
    <property type="protein sequence ID" value="PAV65958.1"/>
    <property type="molecule type" value="Genomic_DNA"/>
</dbReference>
<gene>
    <name evidence="2" type="ORF">WR25_00429</name>
</gene>
<feature type="signal peptide" evidence="1">
    <location>
        <begin position="1"/>
        <end position="19"/>
    </location>
</feature>
<sequence length="134" mass="15463">MSVKGLVLLWAALRRILDGKPLIVSVNDLLSYDLVCLEAGFKRGYLKANRKQHDEIRARIAEEMAKQNAKPKKFTKTAARESNQKKIEEIKAWKAKYELVLAREVLLIDYISRLEKKLEIRNKPRLAHSNPNPV</sequence>
<protein>
    <submittedName>
        <fullName evidence="2">Uncharacterized protein</fullName>
    </submittedName>
</protein>
<evidence type="ECO:0000313" key="3">
    <source>
        <dbReference type="Proteomes" id="UP000218231"/>
    </source>
</evidence>
<keyword evidence="3" id="KW-1185">Reference proteome</keyword>
<evidence type="ECO:0000313" key="2">
    <source>
        <dbReference type="EMBL" id="PAV65958.1"/>
    </source>
</evidence>
<accession>A0A2A2JWA2</accession>
<reference evidence="2 3" key="1">
    <citation type="journal article" date="2017" name="Curr. Biol.">
        <title>Genome architecture and evolution of a unichromosomal asexual nematode.</title>
        <authorList>
            <person name="Fradin H."/>
            <person name="Zegar C."/>
            <person name="Gutwein M."/>
            <person name="Lucas J."/>
            <person name="Kovtun M."/>
            <person name="Corcoran D."/>
            <person name="Baugh L.R."/>
            <person name="Kiontke K."/>
            <person name="Gunsalus K."/>
            <person name="Fitch D.H."/>
            <person name="Piano F."/>
        </authorList>
    </citation>
    <scope>NUCLEOTIDE SEQUENCE [LARGE SCALE GENOMIC DNA]</scope>
    <source>
        <strain evidence="2">PF1309</strain>
    </source>
</reference>
<name>A0A2A2JWA2_9BILA</name>
<proteinExistence type="predicted"/>
<evidence type="ECO:0000256" key="1">
    <source>
        <dbReference type="SAM" id="SignalP"/>
    </source>
</evidence>